<keyword evidence="5 7" id="KW-1133">Transmembrane helix</keyword>
<dbReference type="AlphaFoldDB" id="A0A024H622"/>
<evidence type="ECO:0000256" key="4">
    <source>
        <dbReference type="ARBA" id="ARBA00022692"/>
    </source>
</evidence>
<dbReference type="EMBL" id="CAQI01000048">
    <property type="protein sequence ID" value="CCQ47219.1"/>
    <property type="molecule type" value="Genomic_DNA"/>
</dbReference>
<feature type="transmembrane region" description="Helical" evidence="7">
    <location>
        <begin position="12"/>
        <end position="31"/>
    </location>
</feature>
<accession>A0A024H622</accession>
<dbReference type="InterPro" id="IPR000515">
    <property type="entry name" value="MetI-like"/>
</dbReference>
<dbReference type="Pfam" id="PF19300">
    <property type="entry name" value="BPD_transp_1_N"/>
    <property type="match status" value="1"/>
</dbReference>
<evidence type="ECO:0000256" key="5">
    <source>
        <dbReference type="ARBA" id="ARBA00022989"/>
    </source>
</evidence>
<feature type="transmembrane region" description="Helical" evidence="7">
    <location>
        <begin position="272"/>
        <end position="295"/>
    </location>
</feature>
<evidence type="ECO:0000313" key="10">
    <source>
        <dbReference type="Proteomes" id="UP000035722"/>
    </source>
</evidence>
<evidence type="ECO:0000313" key="9">
    <source>
        <dbReference type="EMBL" id="CCQ47219.1"/>
    </source>
</evidence>
<sequence>MPQYLIKRIGQAVFTLFCVLTFAFVLGRATGKPAGLLLPDSATPAEVDALNGALGFNEPLHVQYLTFLANVLRGDFGISYRQRESALALIAERLPATFELAFWSFLLGLILAVLAATAIQLTGSRTLRSLFIWGGSLRHSVPDFFFALLAVLLFSVALGMLPSLGRTSPASLVLPVLTIATGQFVLYVRLIDAALSDQANQDYVRTAFAKGQSRASVLFSHMLPNSVLPVLTMAGLNLGSLLGGTVVVEAVFAWPGLGQVLTEAVSQRDFPIVQAGLLVVALIFVTVNLAVDLLAAKVDPRVSLA</sequence>
<dbReference type="STRING" id="861266.ARTSIC4J27_3199"/>
<dbReference type="CDD" id="cd06261">
    <property type="entry name" value="TM_PBP2"/>
    <property type="match status" value="1"/>
</dbReference>
<evidence type="ECO:0000256" key="2">
    <source>
        <dbReference type="ARBA" id="ARBA00022448"/>
    </source>
</evidence>
<dbReference type="Proteomes" id="UP000035722">
    <property type="component" value="Unassembled WGS sequence"/>
</dbReference>
<comment type="caution">
    <text evidence="9">The sequence shown here is derived from an EMBL/GenBank/DDBJ whole genome shotgun (WGS) entry which is preliminary data.</text>
</comment>
<protein>
    <submittedName>
        <fullName evidence="9">Binding--dependent transport system inner membrane component family protein</fullName>
    </submittedName>
</protein>
<proteinExistence type="inferred from homology"/>
<dbReference type="InterPro" id="IPR045621">
    <property type="entry name" value="BPD_transp_1_N"/>
</dbReference>
<dbReference type="Gene3D" id="1.10.3720.10">
    <property type="entry name" value="MetI-like"/>
    <property type="match status" value="1"/>
</dbReference>
<dbReference type="PANTHER" id="PTHR43163">
    <property type="entry name" value="DIPEPTIDE TRANSPORT SYSTEM PERMEASE PROTEIN DPPB-RELATED"/>
    <property type="match status" value="1"/>
</dbReference>
<reference evidence="10" key="1">
    <citation type="journal article" date="2014" name="Genome Announc.">
        <title>Genome Sequence of Arthrobacter siccitolerans 4J27, a Xeroprotectant-Producing Desiccation-Tolerant Microorganism.</title>
        <authorList>
            <person name="Manzanera M."/>
            <person name="Santa-Cruz-Calvo L."/>
            <person name="Vilchez J.I."/>
            <person name="Garcia-Fontana C."/>
            <person name="Silva-Castro G.A."/>
            <person name="Calvo C."/>
            <person name="Gonzalez-Lopez J."/>
        </authorList>
    </citation>
    <scope>NUCLEOTIDE SEQUENCE [LARGE SCALE GENOMIC DNA]</scope>
    <source>
        <strain evidence="10">4J27</strain>
    </source>
</reference>
<keyword evidence="3" id="KW-1003">Cell membrane</keyword>
<dbReference type="SUPFAM" id="SSF161098">
    <property type="entry name" value="MetI-like"/>
    <property type="match status" value="1"/>
</dbReference>
<dbReference type="RefSeq" id="WP_050056089.1">
    <property type="nucleotide sequence ID" value="NZ_CAQI01000048.1"/>
</dbReference>
<keyword evidence="6 7" id="KW-0472">Membrane</keyword>
<dbReference type="GO" id="GO:0055085">
    <property type="term" value="P:transmembrane transport"/>
    <property type="evidence" value="ECO:0007669"/>
    <property type="project" value="InterPro"/>
</dbReference>
<organism evidence="9 10">
    <name type="scientific">Pseudarthrobacter siccitolerans</name>
    <dbReference type="NCBI Taxonomy" id="861266"/>
    <lineage>
        <taxon>Bacteria</taxon>
        <taxon>Bacillati</taxon>
        <taxon>Actinomycetota</taxon>
        <taxon>Actinomycetes</taxon>
        <taxon>Micrococcales</taxon>
        <taxon>Micrococcaceae</taxon>
        <taxon>Pseudarthrobacter</taxon>
    </lineage>
</organism>
<dbReference type="GO" id="GO:0005886">
    <property type="term" value="C:plasma membrane"/>
    <property type="evidence" value="ECO:0007669"/>
    <property type="project" value="UniProtKB-SubCell"/>
</dbReference>
<evidence type="ECO:0000256" key="3">
    <source>
        <dbReference type="ARBA" id="ARBA00022475"/>
    </source>
</evidence>
<feature type="transmembrane region" description="Helical" evidence="7">
    <location>
        <begin position="227"/>
        <end position="252"/>
    </location>
</feature>
<keyword evidence="2 7" id="KW-0813">Transport</keyword>
<name>A0A024H622_9MICC</name>
<evidence type="ECO:0000256" key="1">
    <source>
        <dbReference type="ARBA" id="ARBA00004651"/>
    </source>
</evidence>
<dbReference type="PROSITE" id="PS50928">
    <property type="entry name" value="ABC_TM1"/>
    <property type="match status" value="1"/>
</dbReference>
<feature type="transmembrane region" description="Helical" evidence="7">
    <location>
        <begin position="170"/>
        <end position="188"/>
    </location>
</feature>
<evidence type="ECO:0000256" key="7">
    <source>
        <dbReference type="RuleBase" id="RU363032"/>
    </source>
</evidence>
<feature type="domain" description="ABC transmembrane type-1" evidence="8">
    <location>
        <begin position="94"/>
        <end position="295"/>
    </location>
</feature>
<keyword evidence="10" id="KW-1185">Reference proteome</keyword>
<comment type="similarity">
    <text evidence="7">Belongs to the binding-protein-dependent transport system permease family.</text>
</comment>
<dbReference type="InterPro" id="IPR035906">
    <property type="entry name" value="MetI-like_sf"/>
</dbReference>
<evidence type="ECO:0000259" key="8">
    <source>
        <dbReference type="PROSITE" id="PS50928"/>
    </source>
</evidence>
<feature type="transmembrane region" description="Helical" evidence="7">
    <location>
        <begin position="100"/>
        <end position="123"/>
    </location>
</feature>
<evidence type="ECO:0000256" key="6">
    <source>
        <dbReference type="ARBA" id="ARBA00023136"/>
    </source>
</evidence>
<feature type="transmembrane region" description="Helical" evidence="7">
    <location>
        <begin position="144"/>
        <end position="164"/>
    </location>
</feature>
<dbReference type="PANTHER" id="PTHR43163:SF6">
    <property type="entry name" value="DIPEPTIDE TRANSPORT SYSTEM PERMEASE PROTEIN DPPB-RELATED"/>
    <property type="match status" value="1"/>
</dbReference>
<gene>
    <name evidence="9" type="primary">gsiC</name>
    <name evidence="9" type="ORF">ARTSIC4J27_3199</name>
</gene>
<dbReference type="Pfam" id="PF00528">
    <property type="entry name" value="BPD_transp_1"/>
    <property type="match status" value="1"/>
</dbReference>
<keyword evidence="4 7" id="KW-0812">Transmembrane</keyword>
<dbReference type="OrthoDB" id="3543764at2"/>
<comment type="subcellular location">
    <subcellularLocation>
        <location evidence="1 7">Cell membrane</location>
        <topology evidence="1 7">Multi-pass membrane protein</topology>
    </subcellularLocation>
</comment>